<evidence type="ECO:0000313" key="2">
    <source>
        <dbReference type="EMBL" id="KAJ1088781.1"/>
    </source>
</evidence>
<name>A0AAV7LB18_PLEWA</name>
<sequence length="103" mass="10951">MIMVCDSAPRSAPERKYPGGTSASRDTVSEEAEPHWSGSHQDDTEMVGVLNPVRNGTRGAAREERNRGAVACGGRQESDVKENLGACGEDSPEEYSSPEGPSD</sequence>
<feature type="compositionally biased region" description="Low complexity" evidence="1">
    <location>
        <begin position="94"/>
        <end position="103"/>
    </location>
</feature>
<feature type="region of interest" description="Disordered" evidence="1">
    <location>
        <begin position="1"/>
        <end position="103"/>
    </location>
</feature>
<gene>
    <name evidence="2" type="ORF">NDU88_001936</name>
</gene>
<dbReference type="AlphaFoldDB" id="A0AAV7LB18"/>
<comment type="caution">
    <text evidence="2">The sequence shown here is derived from an EMBL/GenBank/DDBJ whole genome shotgun (WGS) entry which is preliminary data.</text>
</comment>
<reference evidence="2" key="1">
    <citation type="journal article" date="2022" name="bioRxiv">
        <title>Sequencing and chromosome-scale assembly of the giantPleurodeles waltlgenome.</title>
        <authorList>
            <person name="Brown T."/>
            <person name="Elewa A."/>
            <person name="Iarovenko S."/>
            <person name="Subramanian E."/>
            <person name="Araus A.J."/>
            <person name="Petzold A."/>
            <person name="Susuki M."/>
            <person name="Suzuki K.-i.T."/>
            <person name="Hayashi T."/>
            <person name="Toyoda A."/>
            <person name="Oliveira C."/>
            <person name="Osipova E."/>
            <person name="Leigh N.D."/>
            <person name="Simon A."/>
            <person name="Yun M.H."/>
        </authorList>
    </citation>
    <scope>NUCLEOTIDE SEQUENCE</scope>
    <source>
        <strain evidence="2">20211129_DDA</strain>
        <tissue evidence="2">Liver</tissue>
    </source>
</reference>
<dbReference type="Proteomes" id="UP001066276">
    <property type="component" value="Chromosome 11"/>
</dbReference>
<proteinExistence type="predicted"/>
<evidence type="ECO:0000313" key="3">
    <source>
        <dbReference type="Proteomes" id="UP001066276"/>
    </source>
</evidence>
<evidence type="ECO:0000256" key="1">
    <source>
        <dbReference type="SAM" id="MobiDB-lite"/>
    </source>
</evidence>
<keyword evidence="3" id="KW-1185">Reference proteome</keyword>
<organism evidence="2 3">
    <name type="scientific">Pleurodeles waltl</name>
    <name type="common">Iberian ribbed newt</name>
    <dbReference type="NCBI Taxonomy" id="8319"/>
    <lineage>
        <taxon>Eukaryota</taxon>
        <taxon>Metazoa</taxon>
        <taxon>Chordata</taxon>
        <taxon>Craniata</taxon>
        <taxon>Vertebrata</taxon>
        <taxon>Euteleostomi</taxon>
        <taxon>Amphibia</taxon>
        <taxon>Batrachia</taxon>
        <taxon>Caudata</taxon>
        <taxon>Salamandroidea</taxon>
        <taxon>Salamandridae</taxon>
        <taxon>Pleurodelinae</taxon>
        <taxon>Pleurodeles</taxon>
    </lineage>
</organism>
<accession>A0AAV7LB18</accession>
<protein>
    <submittedName>
        <fullName evidence="2">Uncharacterized protein</fullName>
    </submittedName>
</protein>
<dbReference type="EMBL" id="JANPWB010000015">
    <property type="protein sequence ID" value="KAJ1088781.1"/>
    <property type="molecule type" value="Genomic_DNA"/>
</dbReference>